<feature type="domain" description="TPX2 central" evidence="11">
    <location>
        <begin position="416"/>
        <end position="464"/>
    </location>
</feature>
<feature type="domain" description="TPX2 central" evidence="11">
    <location>
        <begin position="313"/>
        <end position="406"/>
    </location>
</feature>
<feature type="compositionally biased region" description="Low complexity" evidence="9">
    <location>
        <begin position="563"/>
        <end position="573"/>
    </location>
</feature>
<evidence type="ECO:0000256" key="1">
    <source>
        <dbReference type="ARBA" id="ARBA00004123"/>
    </source>
</evidence>
<feature type="compositionally biased region" description="Low complexity" evidence="9">
    <location>
        <begin position="742"/>
        <end position="758"/>
    </location>
</feature>
<dbReference type="InterPro" id="IPR027330">
    <property type="entry name" value="TPX2_central_dom"/>
</dbReference>
<evidence type="ECO:0000259" key="10">
    <source>
        <dbReference type="Pfam" id="PF06886"/>
    </source>
</evidence>
<dbReference type="GO" id="GO:0005880">
    <property type="term" value="C:nuclear microtubule"/>
    <property type="evidence" value="ECO:0007669"/>
    <property type="project" value="TreeGrafter"/>
</dbReference>
<feature type="region of interest" description="Disordered" evidence="9">
    <location>
        <begin position="171"/>
        <end position="214"/>
    </location>
</feature>
<keyword evidence="4" id="KW-0963">Cytoplasm</keyword>
<evidence type="ECO:0008006" key="14">
    <source>
        <dbReference type="Google" id="ProtNLM"/>
    </source>
</evidence>
<feature type="region of interest" description="Disordered" evidence="9">
    <location>
        <begin position="697"/>
        <end position="758"/>
    </location>
</feature>
<comment type="similarity">
    <text evidence="3">Belongs to the TPX2 family.</text>
</comment>
<feature type="domain" description="TPX2 C-terminal" evidence="10">
    <location>
        <begin position="647"/>
        <end position="723"/>
    </location>
</feature>
<dbReference type="InterPro" id="IPR009675">
    <property type="entry name" value="TPX2_fam"/>
</dbReference>
<comment type="caution">
    <text evidence="12">The sequence shown here is derived from an EMBL/GenBank/DDBJ whole genome shotgun (WGS) entry which is preliminary data.</text>
</comment>
<comment type="subcellular location">
    <subcellularLocation>
        <location evidence="2">Cytoplasm</location>
        <location evidence="2">Cytoskeleton</location>
        <location evidence="2">Spindle</location>
    </subcellularLocation>
    <subcellularLocation>
        <location evidence="1">Nucleus</location>
    </subcellularLocation>
</comment>
<feature type="region of interest" description="Disordered" evidence="9">
    <location>
        <begin position="117"/>
        <end position="143"/>
    </location>
</feature>
<accession>A0A8X7QBT9</accession>
<evidence type="ECO:0000256" key="3">
    <source>
        <dbReference type="ARBA" id="ARBA00005885"/>
    </source>
</evidence>
<dbReference type="GO" id="GO:0005819">
    <property type="term" value="C:spindle"/>
    <property type="evidence" value="ECO:0007669"/>
    <property type="project" value="UniProtKB-SubCell"/>
</dbReference>
<keyword evidence="13" id="KW-1185">Reference proteome</keyword>
<evidence type="ECO:0000256" key="6">
    <source>
        <dbReference type="ARBA" id="ARBA00023212"/>
    </source>
</evidence>
<dbReference type="GO" id="GO:0090307">
    <property type="term" value="P:mitotic spindle assembly"/>
    <property type="evidence" value="ECO:0007669"/>
    <property type="project" value="TreeGrafter"/>
</dbReference>
<dbReference type="PANTHER" id="PTHR14326:SF44">
    <property type="entry name" value="TARGETING PROTEIN FOR XKLP2"/>
    <property type="match status" value="1"/>
</dbReference>
<evidence type="ECO:0000313" key="13">
    <source>
        <dbReference type="Proteomes" id="UP000886595"/>
    </source>
</evidence>
<feature type="compositionally biased region" description="Polar residues" evidence="9">
    <location>
        <begin position="203"/>
        <end position="214"/>
    </location>
</feature>
<evidence type="ECO:0000256" key="4">
    <source>
        <dbReference type="ARBA" id="ARBA00022490"/>
    </source>
</evidence>
<dbReference type="Proteomes" id="UP000886595">
    <property type="component" value="Unassembled WGS sequence"/>
</dbReference>
<evidence type="ECO:0000256" key="7">
    <source>
        <dbReference type="ARBA" id="ARBA00023242"/>
    </source>
</evidence>
<organism evidence="12 13">
    <name type="scientific">Brassica carinata</name>
    <name type="common">Ethiopian mustard</name>
    <name type="synonym">Abyssinian cabbage</name>
    <dbReference type="NCBI Taxonomy" id="52824"/>
    <lineage>
        <taxon>Eukaryota</taxon>
        <taxon>Viridiplantae</taxon>
        <taxon>Streptophyta</taxon>
        <taxon>Embryophyta</taxon>
        <taxon>Tracheophyta</taxon>
        <taxon>Spermatophyta</taxon>
        <taxon>Magnoliopsida</taxon>
        <taxon>eudicotyledons</taxon>
        <taxon>Gunneridae</taxon>
        <taxon>Pentapetalae</taxon>
        <taxon>rosids</taxon>
        <taxon>malvids</taxon>
        <taxon>Brassicales</taxon>
        <taxon>Brassicaceae</taxon>
        <taxon>Brassiceae</taxon>
        <taxon>Brassica</taxon>
    </lineage>
</organism>
<dbReference type="Pfam" id="PF12214">
    <property type="entry name" value="TPX2_importin"/>
    <property type="match status" value="2"/>
</dbReference>
<keyword evidence="7" id="KW-0539">Nucleus</keyword>
<dbReference type="PANTHER" id="PTHR14326">
    <property type="entry name" value="TARGETING PROTEIN FOR XKLP2"/>
    <property type="match status" value="1"/>
</dbReference>
<dbReference type="AlphaFoldDB" id="A0A8X7QBT9"/>
<evidence type="ECO:0000256" key="8">
    <source>
        <dbReference type="SAM" id="Coils"/>
    </source>
</evidence>
<dbReference type="GO" id="GO:0060236">
    <property type="term" value="P:regulation of mitotic spindle organization"/>
    <property type="evidence" value="ECO:0007669"/>
    <property type="project" value="InterPro"/>
</dbReference>
<feature type="compositionally biased region" description="Polar residues" evidence="9">
    <location>
        <begin position="182"/>
        <end position="195"/>
    </location>
</feature>
<dbReference type="Pfam" id="PF06886">
    <property type="entry name" value="TPX2"/>
    <property type="match status" value="1"/>
</dbReference>
<protein>
    <recommendedName>
        <fullName evidence="14">Protein TPX2</fullName>
    </recommendedName>
</protein>
<dbReference type="GO" id="GO:0008017">
    <property type="term" value="F:microtubule binding"/>
    <property type="evidence" value="ECO:0007669"/>
    <property type="project" value="TreeGrafter"/>
</dbReference>
<evidence type="ECO:0000259" key="11">
    <source>
        <dbReference type="Pfam" id="PF12214"/>
    </source>
</evidence>
<dbReference type="OrthoDB" id="1684416at2759"/>
<evidence type="ECO:0000256" key="9">
    <source>
        <dbReference type="SAM" id="MobiDB-lite"/>
    </source>
</evidence>
<evidence type="ECO:0000256" key="2">
    <source>
        <dbReference type="ARBA" id="ARBA00004186"/>
    </source>
</evidence>
<feature type="compositionally biased region" description="Basic and acidic residues" evidence="9">
    <location>
        <begin position="131"/>
        <end position="140"/>
    </location>
</feature>
<keyword evidence="6" id="KW-0206">Cytoskeleton</keyword>
<name>A0A8X7QBT9_BRACI</name>
<keyword evidence="5" id="KW-0493">Microtubule</keyword>
<evidence type="ECO:0000256" key="5">
    <source>
        <dbReference type="ARBA" id="ARBA00022701"/>
    </source>
</evidence>
<sequence>MEGTTEEPIGSAATAIVDQTYEFLAPRWFDFVNGETEDEARRAELWFASALSCAPSPSVPRIKARRCFKVETMCNFNEEEEEDKRIKDKEEPSEPVAATIASQPESDIISEAIKEEVDTTEASTIKPTHSRSKDAADARSLDTQTTTAVISWGKSMDLKKQQTARKIASLLRNPSALRPKNQPHSSSQLKGTNQKSVKRETSPKNIAGTTSLIQDNQAIKKQKLDDGKSRQILNPKPTTLLHKTRQGLVNTGFNVCPSVTKQTPKENRKVYVREQVAPFMSTAELMKKFQTSTRDLSLPHAKPSLPQNQTKLTLTRPKEPEFVTSQRARPVRVKSSAELEEEMLAKIPKFKARPVNKKILAAPALPAPQRSTPQLPEFQEFHLETMARASQHAETSSIASTEVSKQHNDCRLWPPHLTAPKSPVLQTMLRARPTKAKTTAELEQEELEKAPKFKAKPLNKKIFESKGEMGIFCNVKKHITIPQEFHFATDERISQPCPVVDIFDKLSLTSDSWHEKPLPRNTAPNPFNLRTEERGAEKEKKFVMEITQKLIGDERARVPKANPYPYTTDYPVVPQKPEPKQCTKPEPFQLESLVRHEDEVRREREERMRMEREEAQKRLFKAQPVIKEDPIPVPEKVRKPLTEIQEFNLHVETRAVERADFDQKIKEKENQYKRYREESEAAKMVEEERFLKQMRKTMVPHARPVPKFNKPFLPQKSNKEITKPKSPNLRVIKRTERRTMMAPPTVSAATSASAGQMR</sequence>
<keyword evidence="8" id="KW-0175">Coiled coil</keyword>
<dbReference type="GO" id="GO:0030295">
    <property type="term" value="F:protein kinase activator activity"/>
    <property type="evidence" value="ECO:0007669"/>
    <property type="project" value="TreeGrafter"/>
</dbReference>
<reference evidence="12 13" key="1">
    <citation type="submission" date="2020-02" db="EMBL/GenBank/DDBJ databases">
        <authorList>
            <person name="Ma Q."/>
            <person name="Huang Y."/>
            <person name="Song X."/>
            <person name="Pei D."/>
        </authorList>
    </citation>
    <scope>NUCLEOTIDE SEQUENCE [LARGE SCALE GENOMIC DNA]</scope>
    <source>
        <strain evidence="12">Sxm20200214</strain>
        <tissue evidence="12">Leaf</tissue>
    </source>
</reference>
<dbReference type="EMBL" id="JAAMPC010000013">
    <property type="protein sequence ID" value="KAG2267424.1"/>
    <property type="molecule type" value="Genomic_DNA"/>
</dbReference>
<feature type="region of interest" description="Disordered" evidence="9">
    <location>
        <begin position="559"/>
        <end position="581"/>
    </location>
</feature>
<feature type="coiled-coil region" evidence="8">
    <location>
        <begin position="658"/>
        <end position="685"/>
    </location>
</feature>
<gene>
    <name evidence="12" type="ORF">Bca52824_061979</name>
</gene>
<proteinExistence type="inferred from homology"/>
<dbReference type="InterPro" id="IPR027329">
    <property type="entry name" value="TPX2_C"/>
</dbReference>
<evidence type="ECO:0000313" key="12">
    <source>
        <dbReference type="EMBL" id="KAG2267424.1"/>
    </source>
</evidence>